<dbReference type="InterPro" id="IPR001226">
    <property type="entry name" value="Flavodoxin_CS"/>
</dbReference>
<dbReference type="OrthoDB" id="9806505at2"/>
<dbReference type="GO" id="GO:0010181">
    <property type="term" value="F:FMN binding"/>
    <property type="evidence" value="ECO:0007669"/>
    <property type="project" value="InterPro"/>
</dbReference>
<feature type="domain" description="Flavodoxin-like" evidence="3">
    <location>
        <begin position="50"/>
        <end position="205"/>
    </location>
</feature>
<dbReference type="GO" id="GO:0016651">
    <property type="term" value="F:oxidoreductase activity, acting on NAD(P)H"/>
    <property type="evidence" value="ECO:0007669"/>
    <property type="project" value="UniProtKB-ARBA"/>
</dbReference>
<dbReference type="AlphaFoldDB" id="A0A2S0M4P7"/>
<dbReference type="GO" id="GO:0009055">
    <property type="term" value="F:electron transfer activity"/>
    <property type="evidence" value="ECO:0007669"/>
    <property type="project" value="InterPro"/>
</dbReference>
<dbReference type="PROSITE" id="PS00201">
    <property type="entry name" value="FLAVODOXIN"/>
    <property type="match status" value="1"/>
</dbReference>
<dbReference type="Proteomes" id="UP000238358">
    <property type="component" value="Chromosome"/>
</dbReference>
<protein>
    <submittedName>
        <fullName evidence="4">Flavodoxin</fullName>
    </submittedName>
</protein>
<evidence type="ECO:0000256" key="2">
    <source>
        <dbReference type="SAM" id="SignalP"/>
    </source>
</evidence>
<evidence type="ECO:0000313" key="5">
    <source>
        <dbReference type="Proteomes" id="UP000238358"/>
    </source>
</evidence>
<dbReference type="EMBL" id="CP027569">
    <property type="protein sequence ID" value="AVO26430.1"/>
    <property type="molecule type" value="Genomic_DNA"/>
</dbReference>
<dbReference type="InterPro" id="IPR008254">
    <property type="entry name" value="Flavodoxin/NO_synth"/>
</dbReference>
<dbReference type="Gene3D" id="3.40.50.360">
    <property type="match status" value="1"/>
</dbReference>
<name>A0A2S0M4P7_MEGEL</name>
<feature type="chain" id="PRO_5038412840" evidence="2">
    <location>
        <begin position="20"/>
        <end position="208"/>
    </location>
</feature>
<dbReference type="PANTHER" id="PTHR39201">
    <property type="entry name" value="EXPORTED PROTEIN-RELATED"/>
    <property type="match status" value="1"/>
</dbReference>
<dbReference type="SUPFAM" id="SSF52218">
    <property type="entry name" value="Flavoproteins"/>
    <property type="match status" value="1"/>
</dbReference>
<keyword evidence="2" id="KW-0732">Signal</keyword>
<evidence type="ECO:0000256" key="1">
    <source>
        <dbReference type="SAM" id="MobiDB-lite"/>
    </source>
</evidence>
<dbReference type="PROSITE" id="PS51257">
    <property type="entry name" value="PROKAR_LIPOPROTEIN"/>
    <property type="match status" value="1"/>
</dbReference>
<evidence type="ECO:0000259" key="3">
    <source>
        <dbReference type="Pfam" id="PF12682"/>
    </source>
</evidence>
<proteinExistence type="predicted"/>
<dbReference type="InterPro" id="IPR029039">
    <property type="entry name" value="Flavoprotein-like_sf"/>
</dbReference>
<evidence type="ECO:0000313" key="4">
    <source>
        <dbReference type="EMBL" id="AVO26430.1"/>
    </source>
</evidence>
<feature type="signal peptide" evidence="2">
    <location>
        <begin position="1"/>
        <end position="19"/>
    </location>
</feature>
<organism evidence="4 5">
    <name type="scientific">Megasphaera elsdenii</name>
    <dbReference type="NCBI Taxonomy" id="907"/>
    <lineage>
        <taxon>Bacteria</taxon>
        <taxon>Bacillati</taxon>
        <taxon>Bacillota</taxon>
        <taxon>Negativicutes</taxon>
        <taxon>Veillonellales</taxon>
        <taxon>Veillonellaceae</taxon>
        <taxon>Megasphaera</taxon>
    </lineage>
</organism>
<dbReference type="RefSeq" id="WP_027895566.1">
    <property type="nucleotide sequence ID" value="NZ_CP027569.1"/>
</dbReference>
<reference evidence="4 5" key="1">
    <citation type="journal article" date="2018" name="Genome Announc.">
        <title>Complete genomes of two Megasphaera elsdenii strains, NCIMB 702410 and ATCC 25940.</title>
        <authorList>
            <person name="Hatmaker E.A."/>
            <person name="O'Dell K."/>
            <person name="Riley L.A."/>
            <person name="Klingeman D.M."/>
            <person name="Guss A.M."/>
        </authorList>
    </citation>
    <scope>NUCLEOTIDE SEQUENCE [LARGE SCALE GENOMIC DNA]</scope>
    <source>
        <strain evidence="4 5">NCIMB702410</strain>
    </source>
</reference>
<sequence>MMKKILMLALSSLMVLGLAACGNTNGADASSSASKKTDTAAQSPAKGNGKTLVVYYSAGGHTKNVANYIAKATNGDVMELKPVQDYTEADLDYNNRDSRVYREHDDASLRDIPLVKDKADNWEGYDTVFIGYPIWWGIAAWPVDTFVKHNDFSGKTVIPFATSASSGLGDSGRQLQQMAGTGSWLEGKRFPSNVSESTVQQWVQSLNR</sequence>
<dbReference type="Pfam" id="PF12682">
    <property type="entry name" value="Flavodoxin_4"/>
    <property type="match status" value="1"/>
</dbReference>
<feature type="region of interest" description="Disordered" evidence="1">
    <location>
        <begin position="27"/>
        <end position="46"/>
    </location>
</feature>
<gene>
    <name evidence="4" type="ORF">C6Y28_01675</name>
</gene>
<accession>A0A2S0M4P7</accession>
<dbReference type="PANTHER" id="PTHR39201:SF1">
    <property type="entry name" value="FLAVODOXIN-LIKE DOMAIN-CONTAINING PROTEIN"/>
    <property type="match status" value="1"/>
</dbReference>